<evidence type="ECO:0000256" key="1">
    <source>
        <dbReference type="ARBA" id="ARBA00001970"/>
    </source>
</evidence>
<keyword evidence="5" id="KW-0408">Iron</keyword>
<dbReference type="EMBL" id="CP025430">
    <property type="protein sequence ID" value="AUH64208.1"/>
    <property type="molecule type" value="Genomic_DNA"/>
</dbReference>
<comment type="cofactor">
    <cofactor evidence="1">
        <name>heme b</name>
        <dbReference type="ChEBI" id="CHEBI:60344"/>
    </cofactor>
</comment>
<dbReference type="GO" id="GO:0020037">
    <property type="term" value="F:heme binding"/>
    <property type="evidence" value="ECO:0007669"/>
    <property type="project" value="InterPro"/>
</dbReference>
<organism evidence="6 7">
    <name type="scientific">Paracoccus zhejiangensis</name>
    <dbReference type="NCBI Taxonomy" id="1077935"/>
    <lineage>
        <taxon>Bacteria</taxon>
        <taxon>Pseudomonadati</taxon>
        <taxon>Pseudomonadota</taxon>
        <taxon>Alphaproteobacteria</taxon>
        <taxon>Rhodobacterales</taxon>
        <taxon>Paracoccaceae</taxon>
        <taxon>Paracoccus</taxon>
    </lineage>
</organism>
<dbReference type="GO" id="GO:0046872">
    <property type="term" value="F:metal ion binding"/>
    <property type="evidence" value="ECO:0007669"/>
    <property type="project" value="UniProtKB-KW"/>
</dbReference>
<protein>
    <submittedName>
        <fullName evidence="6">Peroxidase</fullName>
    </submittedName>
</protein>
<reference evidence="6 7" key="1">
    <citation type="journal article" date="2013" name="Antonie Van Leeuwenhoek">
        <title>Paracoccus zhejiangensis sp. nov., isolated from activated sludge in wastewater-treatment system.</title>
        <authorList>
            <person name="Wu Z.G."/>
            <person name="Zhang D.F."/>
            <person name="Liu Y.L."/>
            <person name="Wang F."/>
            <person name="Jiang X."/>
            <person name="Li C."/>
            <person name="Li S.P."/>
            <person name="Hong Q."/>
            <person name="Li W.J."/>
        </authorList>
    </citation>
    <scope>NUCLEOTIDE SEQUENCE [LARGE SCALE GENOMIC DNA]</scope>
    <source>
        <strain evidence="6 7">J6</strain>
    </source>
</reference>
<evidence type="ECO:0000313" key="7">
    <source>
        <dbReference type="Proteomes" id="UP000234530"/>
    </source>
</evidence>
<dbReference type="PROSITE" id="PS51404">
    <property type="entry name" value="DYP_PEROXIDASE"/>
    <property type="match status" value="1"/>
</dbReference>
<dbReference type="InterPro" id="IPR011008">
    <property type="entry name" value="Dimeric_a/b-barrel"/>
</dbReference>
<keyword evidence="7" id="KW-1185">Reference proteome</keyword>
<sequence>MQRSLDLDDIQGNVTRAYGRYAFPFSRSFFLNIQDCGKGRQFVDAVRKKVTTSATWTEATKPRCTVNIGFTFFGLYKLLVPQRTLRDMPEEFISGMRDRAFLLGDRDPGKTEAEAKGWDAHWDPIWQQNRIGDGDIGNDNVHIWVSFNAQLKELGKAEPVDELEKECQWLRDLCDHLAGGVRIIPHNGRAGDQEYQEGSVLFVQRGDKLIPTPNEHFGFTDAIGDPVFRGQLSDAEAKDAVIGTGKWMNAKTGWQPIEPGEFVLGHPDESQELPPIARPPEFMTNGTFMSYRKLHQNVGSFEAVVAEEARTYAKLQAIDEPEARETLRAKMCGRWSDGVPLAQAPTYAEWQAMSEKLGFNVADPVQALWNKLNYIRSPEASNFRYADDMLGYKTPLGAHIRRMNTRDYMDPLNQTGIDPATGCQFANPNATHGLNKRRRILRRGLPYGPPPGAEKTDETEQGVAMISMCASLQRQFEFVQQQWIQYGLDFHQGNDTCPMLGNHHQHKRFSIQSDPASGKPPFIMSKLRTFVECRGGDYFFVPSLTSLRMMAMGIIDPT</sequence>
<name>A0A2H5EY27_9RHOB</name>
<keyword evidence="4" id="KW-0560">Oxidoreductase</keyword>
<dbReference type="InterPro" id="IPR006314">
    <property type="entry name" value="Dyp_peroxidase"/>
</dbReference>
<dbReference type="GO" id="GO:0004601">
    <property type="term" value="F:peroxidase activity"/>
    <property type="evidence" value="ECO:0007669"/>
    <property type="project" value="UniProtKB-KW"/>
</dbReference>
<dbReference type="RefSeq" id="WP_101752246.1">
    <property type="nucleotide sequence ID" value="NZ_CP025430.1"/>
</dbReference>
<dbReference type="KEGG" id="pzh:CX676_08605"/>
<proteinExistence type="predicted"/>
<evidence type="ECO:0000256" key="2">
    <source>
        <dbReference type="ARBA" id="ARBA00022559"/>
    </source>
</evidence>
<gene>
    <name evidence="6" type="ORF">CX676_08605</name>
</gene>
<evidence type="ECO:0000256" key="5">
    <source>
        <dbReference type="ARBA" id="ARBA00023004"/>
    </source>
</evidence>
<evidence type="ECO:0000256" key="4">
    <source>
        <dbReference type="ARBA" id="ARBA00023002"/>
    </source>
</evidence>
<accession>A0A2H5EY27</accession>
<dbReference type="Proteomes" id="UP000234530">
    <property type="component" value="Chromosome"/>
</dbReference>
<keyword evidence="3" id="KW-0479">Metal-binding</keyword>
<dbReference type="AlphaFoldDB" id="A0A2H5EY27"/>
<dbReference type="GO" id="GO:0005829">
    <property type="term" value="C:cytosol"/>
    <property type="evidence" value="ECO:0007669"/>
    <property type="project" value="TreeGrafter"/>
</dbReference>
<dbReference type="PANTHER" id="PTHR30521">
    <property type="entry name" value="DEFERROCHELATASE/PEROXIDASE"/>
    <property type="match status" value="1"/>
</dbReference>
<evidence type="ECO:0000313" key="6">
    <source>
        <dbReference type="EMBL" id="AUH64208.1"/>
    </source>
</evidence>
<dbReference type="OrthoDB" id="236246at2"/>
<dbReference type="SUPFAM" id="SSF54909">
    <property type="entry name" value="Dimeric alpha+beta barrel"/>
    <property type="match status" value="1"/>
</dbReference>
<keyword evidence="2 6" id="KW-0575">Peroxidase</keyword>
<evidence type="ECO:0000256" key="3">
    <source>
        <dbReference type="ARBA" id="ARBA00022723"/>
    </source>
</evidence>
<dbReference type="PANTHER" id="PTHR30521:SF0">
    <property type="entry name" value="DYP-TYPE PEROXIDASE FAMILY PROTEIN"/>
    <property type="match status" value="1"/>
</dbReference>